<keyword evidence="1" id="KW-0808">Transferase</keyword>
<keyword evidence="1" id="KW-0695">RNA-directed DNA polymerase</keyword>
<reference evidence="1 2" key="1">
    <citation type="submission" date="2019-08" db="EMBL/GenBank/DDBJ databases">
        <title>Whole genome of Aphis craccivora.</title>
        <authorList>
            <person name="Voronova N.V."/>
            <person name="Shulinski R.S."/>
            <person name="Bandarenka Y.V."/>
            <person name="Zhorov D.G."/>
            <person name="Warner D."/>
        </authorList>
    </citation>
    <scope>NUCLEOTIDE SEQUENCE [LARGE SCALE GENOMIC DNA]</scope>
    <source>
        <strain evidence="1">180601</strain>
        <tissue evidence="1">Whole Body</tissue>
    </source>
</reference>
<sequence length="166" mass="18962">MIKSLKLFLHSIQNCFLRFLSFKCNVERSSHSGYEEVSGTTPKLNFRVKINFTRNNDLFTLNNTRTNYSFSSPINSLMSTANSVELDLFCCNVGDTICKPIVLIVVRIPCHKAKKMQLNIKKAGKWVPLCCTLGAVWITIELLNLWKILRTYEELCITFSKSANSQ</sequence>
<proteinExistence type="predicted"/>
<name>A0A6G0ZHG3_APHCR</name>
<comment type="caution">
    <text evidence="1">The sequence shown here is derived from an EMBL/GenBank/DDBJ whole genome shotgun (WGS) entry which is preliminary data.</text>
</comment>
<dbReference type="AlphaFoldDB" id="A0A6G0ZHG3"/>
<dbReference type="EMBL" id="VUJU01000421">
    <property type="protein sequence ID" value="KAF0770522.1"/>
    <property type="molecule type" value="Genomic_DNA"/>
</dbReference>
<evidence type="ECO:0000313" key="2">
    <source>
        <dbReference type="Proteomes" id="UP000478052"/>
    </source>
</evidence>
<organism evidence="1 2">
    <name type="scientific">Aphis craccivora</name>
    <name type="common">Cowpea aphid</name>
    <dbReference type="NCBI Taxonomy" id="307492"/>
    <lineage>
        <taxon>Eukaryota</taxon>
        <taxon>Metazoa</taxon>
        <taxon>Ecdysozoa</taxon>
        <taxon>Arthropoda</taxon>
        <taxon>Hexapoda</taxon>
        <taxon>Insecta</taxon>
        <taxon>Pterygota</taxon>
        <taxon>Neoptera</taxon>
        <taxon>Paraneoptera</taxon>
        <taxon>Hemiptera</taxon>
        <taxon>Sternorrhyncha</taxon>
        <taxon>Aphidomorpha</taxon>
        <taxon>Aphidoidea</taxon>
        <taxon>Aphididae</taxon>
        <taxon>Aphidini</taxon>
        <taxon>Aphis</taxon>
        <taxon>Aphis</taxon>
    </lineage>
</organism>
<dbReference type="Proteomes" id="UP000478052">
    <property type="component" value="Unassembled WGS sequence"/>
</dbReference>
<accession>A0A6G0ZHG3</accession>
<gene>
    <name evidence="1" type="ORF">FWK35_00014326</name>
</gene>
<dbReference type="GO" id="GO:0003964">
    <property type="term" value="F:RNA-directed DNA polymerase activity"/>
    <property type="evidence" value="ECO:0007669"/>
    <property type="project" value="UniProtKB-KW"/>
</dbReference>
<evidence type="ECO:0000313" key="1">
    <source>
        <dbReference type="EMBL" id="KAF0770522.1"/>
    </source>
</evidence>
<protein>
    <submittedName>
        <fullName evidence="1">Putative RNA-directed DNA polymerase</fullName>
    </submittedName>
</protein>
<keyword evidence="2" id="KW-1185">Reference proteome</keyword>
<keyword evidence="1" id="KW-0548">Nucleotidyltransferase</keyword>